<dbReference type="Proteomes" id="UP000245683">
    <property type="component" value="Unassembled WGS sequence"/>
</dbReference>
<comment type="caution">
    <text evidence="1">The sequence shown here is derived from an EMBL/GenBank/DDBJ whole genome shotgun (WGS) entry which is preliminary data.</text>
</comment>
<keyword evidence="2" id="KW-1185">Reference proteome</keyword>
<organism evidence="1 2">
    <name type="scientific">Micromonospora globispora</name>
    <dbReference type="NCBI Taxonomy" id="1450148"/>
    <lineage>
        <taxon>Bacteria</taxon>
        <taxon>Bacillati</taxon>
        <taxon>Actinomycetota</taxon>
        <taxon>Actinomycetes</taxon>
        <taxon>Micromonosporales</taxon>
        <taxon>Micromonosporaceae</taxon>
        <taxon>Micromonospora</taxon>
    </lineage>
</organism>
<reference evidence="2" key="1">
    <citation type="submission" date="2018-05" db="EMBL/GenBank/DDBJ databases">
        <title>Micromonospora globispora sp. nov. and Micromonospora rugosa sp. nov., isolated from marine sediment.</title>
        <authorList>
            <person name="Carro L."/>
            <person name="Aysel V."/>
            <person name="Cetin D."/>
            <person name="Igual J.M."/>
            <person name="Klenk H.-P."/>
            <person name="Trujillo M.E."/>
            <person name="Sahin N."/>
        </authorList>
    </citation>
    <scope>NUCLEOTIDE SEQUENCE [LARGE SCALE GENOMIC DNA]</scope>
    <source>
        <strain evidence="2">S2904</strain>
    </source>
</reference>
<evidence type="ECO:0000313" key="2">
    <source>
        <dbReference type="Proteomes" id="UP000245683"/>
    </source>
</evidence>
<dbReference type="AlphaFoldDB" id="A0A317K0Z8"/>
<evidence type="ECO:0000313" key="1">
    <source>
        <dbReference type="EMBL" id="PWU46270.1"/>
    </source>
</evidence>
<gene>
    <name evidence="1" type="ORF">DLJ46_18670</name>
</gene>
<name>A0A317K0Z8_9ACTN</name>
<accession>A0A317K0Z8</accession>
<proteinExistence type="predicted"/>
<dbReference type="EMBL" id="QGSV01000223">
    <property type="protein sequence ID" value="PWU46270.1"/>
    <property type="molecule type" value="Genomic_DNA"/>
</dbReference>
<sequence length="60" mass="6435">MGAAHLHRESGQSRTDLFPGVNTVVRCVDTGEQARSTMCGLTAEMGFRQRSGTWQGGVVP</sequence>
<protein>
    <submittedName>
        <fullName evidence="1">Uncharacterized protein</fullName>
    </submittedName>
</protein>